<dbReference type="PANTHER" id="PTHR46564:SF1">
    <property type="entry name" value="TRANSPOSASE"/>
    <property type="match status" value="1"/>
</dbReference>
<dbReference type="Gene3D" id="3.30.420.10">
    <property type="entry name" value="Ribonuclease H-like superfamily/Ribonuclease H"/>
    <property type="match status" value="1"/>
</dbReference>
<dbReference type="OrthoDB" id="2266637at2759"/>
<gene>
    <name evidence="2" type="ORF">UTRI_01142</name>
</gene>
<feature type="domain" description="Tc1-like transposase DDE" evidence="1">
    <location>
        <begin position="124"/>
        <end position="234"/>
    </location>
</feature>
<evidence type="ECO:0000313" key="2">
    <source>
        <dbReference type="EMBL" id="SPO22464.1"/>
    </source>
</evidence>
<dbReference type="SUPFAM" id="SSF46689">
    <property type="entry name" value="Homeodomain-like"/>
    <property type="match status" value="1"/>
</dbReference>
<organism evidence="2 3">
    <name type="scientific">Ustilago trichophora</name>
    <dbReference type="NCBI Taxonomy" id="86804"/>
    <lineage>
        <taxon>Eukaryota</taxon>
        <taxon>Fungi</taxon>
        <taxon>Dikarya</taxon>
        <taxon>Basidiomycota</taxon>
        <taxon>Ustilaginomycotina</taxon>
        <taxon>Ustilaginomycetes</taxon>
        <taxon>Ustilaginales</taxon>
        <taxon>Ustilaginaceae</taxon>
        <taxon>Ustilago</taxon>
    </lineage>
</organism>
<accession>A0A5C3DVH4</accession>
<protein>
    <recommendedName>
        <fullName evidence="1">Tc1-like transposase DDE domain-containing protein</fullName>
    </recommendedName>
</protein>
<evidence type="ECO:0000259" key="1">
    <source>
        <dbReference type="Pfam" id="PF13358"/>
    </source>
</evidence>
<dbReference type="InterPro" id="IPR009057">
    <property type="entry name" value="Homeodomain-like_sf"/>
</dbReference>
<dbReference type="AlphaFoldDB" id="A0A5C3DVH4"/>
<name>A0A5C3DVH4_9BASI</name>
<dbReference type="InterPro" id="IPR038717">
    <property type="entry name" value="Tc1-like_DDE_dom"/>
</dbReference>
<proteinExistence type="predicted"/>
<dbReference type="EMBL" id="OOIN01000004">
    <property type="protein sequence ID" value="SPO22464.1"/>
    <property type="molecule type" value="Genomic_DNA"/>
</dbReference>
<dbReference type="Pfam" id="PF13358">
    <property type="entry name" value="DDE_3"/>
    <property type="match status" value="1"/>
</dbReference>
<dbReference type="InterPro" id="IPR036397">
    <property type="entry name" value="RNaseH_sf"/>
</dbReference>
<keyword evidence="3" id="KW-1185">Reference proteome</keyword>
<sequence length="276" mass="31084">MPPKKKKNVVPDPIQAKIVDFVLHKGQTKAEVSKRYNYAYSTVDSIVWKYEQTGETLVQRKKGGAFRGSKVGKDHLNTMLEFVGQHPSATIEEIRHHLQDPEVITAQQAWVWPFRTSGHTLDDAVFLDEAGFHLQQTRKVGRARVGERATQCNRPYNRGPNMSLLVAIDCNGIQARRVKTGAWNSASLVEFFQEEVFLVFEGQPTVFVLDNAGFHHSNNSLSTITPEAAWGWIHKTNWWMIVAEAGHRLDTDHDAAAALSHHNLMPNTNVLDLAII</sequence>
<dbReference type="PANTHER" id="PTHR46564">
    <property type="entry name" value="TRANSPOSASE"/>
    <property type="match status" value="1"/>
</dbReference>
<dbReference type="GO" id="GO:0003676">
    <property type="term" value="F:nucleic acid binding"/>
    <property type="evidence" value="ECO:0007669"/>
    <property type="project" value="InterPro"/>
</dbReference>
<dbReference type="Proteomes" id="UP000324022">
    <property type="component" value="Unassembled WGS sequence"/>
</dbReference>
<evidence type="ECO:0000313" key="3">
    <source>
        <dbReference type="Proteomes" id="UP000324022"/>
    </source>
</evidence>
<reference evidence="2 3" key="1">
    <citation type="submission" date="2018-03" db="EMBL/GenBank/DDBJ databases">
        <authorList>
            <person name="Guldener U."/>
        </authorList>
    </citation>
    <scope>NUCLEOTIDE SEQUENCE [LARGE SCALE GENOMIC DNA]</scope>
    <source>
        <strain evidence="2 3">NBRC100155</strain>
    </source>
</reference>